<dbReference type="GO" id="GO:0006535">
    <property type="term" value="P:cysteine biosynthetic process from serine"/>
    <property type="evidence" value="ECO:0007669"/>
    <property type="project" value="TreeGrafter"/>
</dbReference>
<feature type="domain" description="AB hydrolase-1" evidence="2">
    <location>
        <begin position="144"/>
        <end position="448"/>
    </location>
</feature>
<protein>
    <submittedName>
        <fullName evidence="3">Homoserine O-succinyltransferase,L-serine/homoserine O-acetyltransferase,Homoserine O-acetyltransferase,Serine O-succinyltransferase</fullName>
    </submittedName>
</protein>
<dbReference type="InterPro" id="IPR029058">
    <property type="entry name" value="AB_hydrolase_fold"/>
</dbReference>
<keyword evidence="3" id="KW-0808">Transferase</keyword>
<dbReference type="InterPro" id="IPR008220">
    <property type="entry name" value="HAT_MetX-like"/>
</dbReference>
<sequence>MLSTLRILPRMLGTATENLIKPANGLQLQKLRSRCSNRHFHKCRTLSQRTNVLPEIEDFPQIDVPEYKEEAEEATIFRGMETDFPCLTRNKLNGPEPEYNKVVSGYKTFTSQIPFPLKYNHAVLPNITIAYETWGELNENKDNVVLIHAGLSASSHAKSHEENMSPGWWEKFVGSGCALDTNKFFIICTNSLGSCYGSTGPSSINPVTNEKYATTFPVISVEDMVRAQFLLLDNLGIEKLHSSVGSSLGGMCSLQAAVMYPERVGRLISISSCAHSHPSSIAMRYLQRKAIMSDPNWNKGHYYGAKYPKMGMKLAREIATITYRSGPEWDRRFNRDRIDNTCPPTLCPTFSIESYLEHQGESFSTKYDPNSLLYISKAMDLFNIGESYESLHAGLSRVNCPVMVIGVQTDILFPIRQQRELATALQESGNPTVTFYELNSLYGHDTFLLDLNGVGAAVKGFLETDLRESGIEVPKSQYASTFTNKKDRVFF</sequence>
<name>A0A6J8AG63_MYTCO</name>
<keyword evidence="4" id="KW-1185">Reference proteome</keyword>
<comment type="similarity">
    <text evidence="1">Belongs to the AB hydrolase superfamily. MetX family.</text>
</comment>
<dbReference type="Gene3D" id="3.40.50.1820">
    <property type="entry name" value="alpha/beta hydrolase"/>
    <property type="match status" value="1"/>
</dbReference>
<dbReference type="NCBIfam" id="NF001209">
    <property type="entry name" value="PRK00175.1"/>
    <property type="match status" value="1"/>
</dbReference>
<dbReference type="HAMAP" id="MF_00296">
    <property type="entry name" value="MetX_acyltransf"/>
    <property type="match status" value="1"/>
</dbReference>
<dbReference type="OrthoDB" id="444135at2759"/>
<dbReference type="GO" id="GO:0009086">
    <property type="term" value="P:methionine biosynthetic process"/>
    <property type="evidence" value="ECO:0007669"/>
    <property type="project" value="TreeGrafter"/>
</dbReference>
<proteinExistence type="inferred from homology"/>
<dbReference type="PANTHER" id="PTHR32268">
    <property type="entry name" value="HOMOSERINE O-ACETYLTRANSFERASE"/>
    <property type="match status" value="1"/>
</dbReference>
<dbReference type="GO" id="GO:0009092">
    <property type="term" value="P:homoserine metabolic process"/>
    <property type="evidence" value="ECO:0007669"/>
    <property type="project" value="TreeGrafter"/>
</dbReference>
<accession>A0A6J8AG63</accession>
<dbReference type="Proteomes" id="UP000507470">
    <property type="component" value="Unassembled WGS sequence"/>
</dbReference>
<dbReference type="NCBIfam" id="TIGR01392">
    <property type="entry name" value="homoserO_Ac_trn"/>
    <property type="match status" value="1"/>
</dbReference>
<organism evidence="3 4">
    <name type="scientific">Mytilus coruscus</name>
    <name type="common">Sea mussel</name>
    <dbReference type="NCBI Taxonomy" id="42192"/>
    <lineage>
        <taxon>Eukaryota</taxon>
        <taxon>Metazoa</taxon>
        <taxon>Spiralia</taxon>
        <taxon>Lophotrochozoa</taxon>
        <taxon>Mollusca</taxon>
        <taxon>Bivalvia</taxon>
        <taxon>Autobranchia</taxon>
        <taxon>Pteriomorphia</taxon>
        <taxon>Mytilida</taxon>
        <taxon>Mytiloidea</taxon>
        <taxon>Mytilidae</taxon>
        <taxon>Mytilinae</taxon>
        <taxon>Mytilus</taxon>
    </lineage>
</organism>
<evidence type="ECO:0000256" key="1">
    <source>
        <dbReference type="ARBA" id="ARBA00006886"/>
    </source>
</evidence>
<gene>
    <name evidence="3" type="ORF">MCOR_7288</name>
</gene>
<dbReference type="GO" id="GO:0005739">
    <property type="term" value="C:mitochondrion"/>
    <property type="evidence" value="ECO:0007669"/>
    <property type="project" value="TreeGrafter"/>
</dbReference>
<dbReference type="EMBL" id="CACVKT020001359">
    <property type="protein sequence ID" value="CAC5367342.1"/>
    <property type="molecule type" value="Genomic_DNA"/>
</dbReference>
<dbReference type="Pfam" id="PF00561">
    <property type="entry name" value="Abhydrolase_1"/>
    <property type="match status" value="1"/>
</dbReference>
<dbReference type="GO" id="GO:0004414">
    <property type="term" value="F:homoserine O-acetyltransferase activity"/>
    <property type="evidence" value="ECO:0007669"/>
    <property type="project" value="TreeGrafter"/>
</dbReference>
<evidence type="ECO:0000259" key="2">
    <source>
        <dbReference type="Pfam" id="PF00561"/>
    </source>
</evidence>
<evidence type="ECO:0000313" key="4">
    <source>
        <dbReference type="Proteomes" id="UP000507470"/>
    </source>
</evidence>
<evidence type="ECO:0000313" key="3">
    <source>
        <dbReference type="EMBL" id="CAC5367342.1"/>
    </source>
</evidence>
<dbReference type="InterPro" id="IPR000073">
    <property type="entry name" value="AB_hydrolase_1"/>
</dbReference>
<dbReference type="GO" id="GO:0009001">
    <property type="term" value="F:serine O-acetyltransferase activity"/>
    <property type="evidence" value="ECO:0007669"/>
    <property type="project" value="TreeGrafter"/>
</dbReference>
<reference evidence="3 4" key="1">
    <citation type="submission" date="2020-06" db="EMBL/GenBank/DDBJ databases">
        <authorList>
            <person name="Li R."/>
            <person name="Bekaert M."/>
        </authorList>
    </citation>
    <scope>NUCLEOTIDE SEQUENCE [LARGE SCALE GENOMIC DNA]</scope>
    <source>
        <strain evidence="4">wild</strain>
    </source>
</reference>
<dbReference type="PANTHER" id="PTHR32268:SF16">
    <property type="entry name" value="SERINE O-SUCCINYLTRANSFERASE"/>
    <property type="match status" value="1"/>
</dbReference>
<dbReference type="AlphaFoldDB" id="A0A6J8AG63"/>
<dbReference type="SUPFAM" id="SSF53474">
    <property type="entry name" value="alpha/beta-Hydrolases"/>
    <property type="match status" value="1"/>
</dbReference>